<dbReference type="InterPro" id="IPR013320">
    <property type="entry name" value="ConA-like_dom_sf"/>
</dbReference>
<evidence type="ECO:0000256" key="13">
    <source>
        <dbReference type="ARBA" id="ARBA00023018"/>
    </source>
</evidence>
<dbReference type="SUPFAM" id="SSF117281">
    <property type="entry name" value="Kelch motif"/>
    <property type="match status" value="1"/>
</dbReference>
<evidence type="ECO:0000256" key="24">
    <source>
        <dbReference type="PROSITE-ProRule" id="PRU00339"/>
    </source>
</evidence>
<dbReference type="Pfam" id="PF13424">
    <property type="entry name" value="TPR_12"/>
    <property type="match status" value="1"/>
</dbReference>
<evidence type="ECO:0000256" key="19">
    <source>
        <dbReference type="ARBA" id="ARBA00060392"/>
    </source>
</evidence>
<dbReference type="InterPro" id="IPR015915">
    <property type="entry name" value="Kelch-typ_b-propeller"/>
</dbReference>
<dbReference type="SMART" id="SM00184">
    <property type="entry name" value="RING"/>
    <property type="match status" value="2"/>
</dbReference>
<dbReference type="OrthoDB" id="2311693at2759"/>
<dbReference type="Gene3D" id="3.30.40.10">
    <property type="entry name" value="Zinc/RING finger domain, C3HC4 (zinc finger)"/>
    <property type="match status" value="1"/>
</dbReference>
<dbReference type="PROSITE" id="PS50089">
    <property type="entry name" value="ZF_RING_2"/>
    <property type="match status" value="1"/>
</dbReference>
<dbReference type="Proteomes" id="UP000281406">
    <property type="component" value="Unassembled WGS sequence"/>
</dbReference>
<evidence type="ECO:0000256" key="8">
    <source>
        <dbReference type="ARBA" id="ARBA00022723"/>
    </source>
</evidence>
<dbReference type="SMART" id="SM00336">
    <property type="entry name" value="BBOX"/>
    <property type="match status" value="1"/>
</dbReference>
<dbReference type="Pfam" id="PF00651">
    <property type="entry name" value="BTB"/>
    <property type="match status" value="1"/>
</dbReference>
<dbReference type="Pfam" id="PF10579">
    <property type="entry name" value="Rapsyn_N"/>
    <property type="match status" value="1"/>
</dbReference>
<keyword evidence="31" id="KW-1185">Reference proteome</keyword>
<dbReference type="GO" id="GO:0045211">
    <property type="term" value="C:postsynaptic membrane"/>
    <property type="evidence" value="ECO:0007669"/>
    <property type="project" value="UniProtKB-SubCell"/>
</dbReference>
<dbReference type="Pfam" id="PF13445">
    <property type="entry name" value="zf-RING_UBOX"/>
    <property type="match status" value="1"/>
</dbReference>
<dbReference type="GO" id="GO:0005737">
    <property type="term" value="C:cytoplasm"/>
    <property type="evidence" value="ECO:0007669"/>
    <property type="project" value="UniProtKB-ARBA"/>
</dbReference>
<evidence type="ECO:0000259" key="29">
    <source>
        <dbReference type="PROSITE" id="PS50188"/>
    </source>
</evidence>
<dbReference type="Gene3D" id="1.25.40.10">
    <property type="entry name" value="Tetratricopeptide repeat domain"/>
    <property type="match status" value="2"/>
</dbReference>
<dbReference type="Pfam" id="PF13765">
    <property type="entry name" value="PRY"/>
    <property type="match status" value="1"/>
</dbReference>
<proteinExistence type="inferred from homology"/>
<dbReference type="CDD" id="cd12893">
    <property type="entry name" value="SPRY_PRY_TRIM35"/>
    <property type="match status" value="1"/>
</dbReference>
<dbReference type="GO" id="GO:0007268">
    <property type="term" value="P:chemical synaptic transmission"/>
    <property type="evidence" value="ECO:0007669"/>
    <property type="project" value="InterPro"/>
</dbReference>
<dbReference type="SUPFAM" id="SSF48452">
    <property type="entry name" value="TPR-like"/>
    <property type="match status" value="2"/>
</dbReference>
<dbReference type="SUPFAM" id="SSF57845">
    <property type="entry name" value="B-box zinc-binding domain"/>
    <property type="match status" value="1"/>
</dbReference>
<feature type="coiled-coil region" evidence="25">
    <location>
        <begin position="1124"/>
        <end position="1166"/>
    </location>
</feature>
<dbReference type="Pfam" id="PF07707">
    <property type="entry name" value="BACK"/>
    <property type="match status" value="1"/>
</dbReference>
<dbReference type="InterPro" id="IPR042884">
    <property type="entry name" value="KBTBD4"/>
</dbReference>
<keyword evidence="15" id="KW-0206">Cytoskeleton</keyword>
<evidence type="ECO:0000256" key="25">
    <source>
        <dbReference type="SAM" id="Coils"/>
    </source>
</evidence>
<dbReference type="PRINTS" id="PR01407">
    <property type="entry name" value="BUTYPHLNCDUF"/>
</dbReference>
<dbReference type="GO" id="GO:0043495">
    <property type="term" value="F:protein-membrane adaptor activity"/>
    <property type="evidence" value="ECO:0007669"/>
    <property type="project" value="InterPro"/>
</dbReference>
<keyword evidence="11 24" id="KW-0802">TPR repeat</keyword>
<dbReference type="PANTHER" id="PTHR47195">
    <property type="entry name" value="KELCH REPEAT AND BTB DOMAIN-CONTAINING PROTEIN 4"/>
    <property type="match status" value="1"/>
</dbReference>
<evidence type="ECO:0000256" key="15">
    <source>
        <dbReference type="ARBA" id="ARBA00023212"/>
    </source>
</evidence>
<dbReference type="InterPro" id="IPR017907">
    <property type="entry name" value="Znf_RING_CS"/>
</dbReference>
<evidence type="ECO:0000256" key="16">
    <source>
        <dbReference type="ARBA" id="ARBA00023257"/>
    </source>
</evidence>
<dbReference type="Gene3D" id="3.30.710.10">
    <property type="entry name" value="Potassium Channel Kv1.1, Chain A"/>
    <property type="match status" value="1"/>
</dbReference>
<dbReference type="Gene3D" id="1.25.40.420">
    <property type="match status" value="1"/>
</dbReference>
<dbReference type="GO" id="GO:0033130">
    <property type="term" value="F:acetylcholine receptor binding"/>
    <property type="evidence" value="ECO:0007669"/>
    <property type="project" value="InterPro"/>
</dbReference>
<dbReference type="SUPFAM" id="SSF54695">
    <property type="entry name" value="POZ domain"/>
    <property type="match status" value="1"/>
</dbReference>
<keyword evidence="7" id="KW-0519">Myristate</keyword>
<feature type="domain" description="B30.2/SPRY" evidence="29">
    <location>
        <begin position="1211"/>
        <end position="1399"/>
    </location>
</feature>
<evidence type="ECO:0000256" key="14">
    <source>
        <dbReference type="ARBA" id="ARBA00023136"/>
    </source>
</evidence>
<dbReference type="InterPro" id="IPR001237">
    <property type="entry name" value="Postsynaptic"/>
</dbReference>
<keyword evidence="10 23" id="KW-0863">Zinc-finger</keyword>
<dbReference type="InterPro" id="IPR019568">
    <property type="entry name" value="Rapsyn_myristoylation/link_N"/>
</dbReference>
<dbReference type="Pfam" id="PF00643">
    <property type="entry name" value="zf-B_box"/>
    <property type="match status" value="1"/>
</dbReference>
<comment type="subcellular location">
    <subcellularLocation>
        <location evidence="1">Cytoplasm</location>
        <location evidence="1">Cytoskeleton</location>
    </subcellularLocation>
    <subcellularLocation>
        <location evidence="19">Postsynaptic cell membrane</location>
        <topology evidence="19">Peripheral membrane protein</topology>
        <orientation evidence="19">Cytoplasmic side</orientation>
    </subcellularLocation>
</comment>
<keyword evidence="9" id="KW-0677">Repeat</keyword>
<feature type="domain" description="RING-type" evidence="26">
    <location>
        <begin position="987"/>
        <end position="1027"/>
    </location>
</feature>
<dbReference type="EMBL" id="RJVU01048406">
    <property type="protein sequence ID" value="ROL43267.1"/>
    <property type="molecule type" value="Genomic_DNA"/>
</dbReference>
<evidence type="ECO:0000256" key="3">
    <source>
        <dbReference type="ARBA" id="ARBA00022441"/>
    </source>
</evidence>
<keyword evidence="8" id="KW-0479">Metal-binding</keyword>
<dbReference type="SMART" id="SM00875">
    <property type="entry name" value="BACK"/>
    <property type="match status" value="1"/>
</dbReference>
<dbReference type="PROSITE" id="PS50119">
    <property type="entry name" value="ZF_BBOX"/>
    <property type="match status" value="1"/>
</dbReference>
<keyword evidence="14" id="KW-0472">Membrane</keyword>
<organism evidence="30 31">
    <name type="scientific">Anabarilius grahami</name>
    <name type="common">Kanglang fish</name>
    <name type="synonym">Barilius grahami</name>
    <dbReference type="NCBI Taxonomy" id="495550"/>
    <lineage>
        <taxon>Eukaryota</taxon>
        <taxon>Metazoa</taxon>
        <taxon>Chordata</taxon>
        <taxon>Craniata</taxon>
        <taxon>Vertebrata</taxon>
        <taxon>Euteleostomi</taxon>
        <taxon>Actinopterygii</taxon>
        <taxon>Neopterygii</taxon>
        <taxon>Teleostei</taxon>
        <taxon>Ostariophysi</taxon>
        <taxon>Cypriniformes</taxon>
        <taxon>Xenocyprididae</taxon>
        <taxon>Xenocypridinae</taxon>
        <taxon>Xenocypridinae incertae sedis</taxon>
        <taxon>Anabarilius</taxon>
    </lineage>
</organism>
<dbReference type="PROSITE" id="PS50097">
    <property type="entry name" value="BTB"/>
    <property type="match status" value="1"/>
</dbReference>
<keyword evidence="3" id="KW-0880">Kelch repeat</keyword>
<dbReference type="InterPro" id="IPR006574">
    <property type="entry name" value="PRY"/>
</dbReference>
<dbReference type="FunFam" id="2.60.120.920:FF:000004">
    <property type="entry name" value="Butyrophilin subfamily 1 member A1"/>
    <property type="match status" value="1"/>
</dbReference>
<dbReference type="Pfam" id="PF00622">
    <property type="entry name" value="SPRY"/>
    <property type="match status" value="1"/>
</dbReference>
<dbReference type="InterPro" id="IPR013083">
    <property type="entry name" value="Znf_RING/FYVE/PHD"/>
</dbReference>
<evidence type="ECO:0000256" key="10">
    <source>
        <dbReference type="ARBA" id="ARBA00022771"/>
    </source>
</evidence>
<comment type="similarity">
    <text evidence="2">Belongs to the RAPsyn family.</text>
</comment>
<dbReference type="SMART" id="SM00028">
    <property type="entry name" value="TPR"/>
    <property type="match status" value="7"/>
</dbReference>
<dbReference type="Gene3D" id="2.60.120.920">
    <property type="match status" value="1"/>
</dbReference>
<dbReference type="PROSITE" id="PS50005">
    <property type="entry name" value="TPR"/>
    <property type="match status" value="1"/>
</dbReference>
<dbReference type="SUPFAM" id="SSF57850">
    <property type="entry name" value="RING/U-box"/>
    <property type="match status" value="1"/>
</dbReference>
<dbReference type="Gene3D" id="3.30.160.60">
    <property type="entry name" value="Classic Zinc Finger"/>
    <property type="match status" value="1"/>
</dbReference>
<dbReference type="PROSITE" id="PS00518">
    <property type="entry name" value="ZF_RING_1"/>
    <property type="match status" value="1"/>
</dbReference>
<dbReference type="PROSITE" id="PS00405">
    <property type="entry name" value="43_KD_POSTSYNAPTIC"/>
    <property type="match status" value="1"/>
</dbReference>
<dbReference type="PROSITE" id="PS50188">
    <property type="entry name" value="B302_SPRY"/>
    <property type="match status" value="1"/>
</dbReference>
<dbReference type="FunFam" id="1.25.40.10:FF:000206">
    <property type="entry name" value="43 kDa receptor-associated protein of the synapse"/>
    <property type="match status" value="1"/>
</dbReference>
<evidence type="ECO:0000256" key="9">
    <source>
        <dbReference type="ARBA" id="ARBA00022737"/>
    </source>
</evidence>
<evidence type="ECO:0000313" key="30">
    <source>
        <dbReference type="EMBL" id="ROL43267.1"/>
    </source>
</evidence>
<gene>
    <name evidence="30" type="ORF">DPX16_17088</name>
</gene>
<dbReference type="InterPro" id="IPR000315">
    <property type="entry name" value="Znf_B-box"/>
</dbReference>
<dbReference type="GO" id="GO:0005856">
    <property type="term" value="C:cytoskeleton"/>
    <property type="evidence" value="ECO:0007669"/>
    <property type="project" value="UniProtKB-SubCell"/>
</dbReference>
<dbReference type="InterPro" id="IPR001841">
    <property type="entry name" value="Znf_RING"/>
</dbReference>
<dbReference type="Gene3D" id="2.120.10.80">
    <property type="entry name" value="Kelch-type beta propeller"/>
    <property type="match status" value="1"/>
</dbReference>
<dbReference type="InterPro" id="IPR011990">
    <property type="entry name" value="TPR-like_helical_dom_sf"/>
</dbReference>
<evidence type="ECO:0000259" key="26">
    <source>
        <dbReference type="PROSITE" id="PS50089"/>
    </source>
</evidence>
<evidence type="ECO:0000256" key="2">
    <source>
        <dbReference type="ARBA" id="ARBA00007295"/>
    </source>
</evidence>
<evidence type="ECO:0000256" key="6">
    <source>
        <dbReference type="ARBA" id="ARBA00022553"/>
    </source>
</evidence>
<dbReference type="InterPro" id="IPR003879">
    <property type="entry name" value="Butyrophylin_SPRY"/>
</dbReference>
<dbReference type="InterPro" id="IPR019734">
    <property type="entry name" value="TPR_rpt"/>
</dbReference>
<evidence type="ECO:0000256" key="22">
    <source>
        <dbReference type="ARBA" id="ARBA00080900"/>
    </source>
</evidence>
<keyword evidence="17" id="KW-0449">Lipoprotein</keyword>
<comment type="caution">
    <text evidence="30">The sequence shown here is derived from an EMBL/GenBank/DDBJ whole genome shotgun (WGS) entry which is preliminary data.</text>
</comment>
<keyword evidence="16" id="KW-0628">Postsynaptic cell membrane</keyword>
<evidence type="ECO:0000256" key="11">
    <source>
        <dbReference type="ARBA" id="ARBA00022803"/>
    </source>
</evidence>
<evidence type="ECO:0000259" key="28">
    <source>
        <dbReference type="PROSITE" id="PS50119"/>
    </source>
</evidence>
<evidence type="ECO:0000256" key="20">
    <source>
        <dbReference type="ARBA" id="ARBA00071167"/>
    </source>
</evidence>
<keyword evidence="13" id="KW-0770">Synapse</keyword>
<dbReference type="InterPro" id="IPR011333">
    <property type="entry name" value="SKP1/BTB/POZ_sf"/>
</dbReference>
<dbReference type="SMART" id="SM00449">
    <property type="entry name" value="SPRY"/>
    <property type="match status" value="1"/>
</dbReference>
<keyword evidence="5" id="KW-0963">Cytoplasm</keyword>
<dbReference type="GO" id="GO:0008270">
    <property type="term" value="F:zinc ion binding"/>
    <property type="evidence" value="ECO:0007669"/>
    <property type="project" value="UniProtKB-KW"/>
</dbReference>
<evidence type="ECO:0000313" key="31">
    <source>
        <dbReference type="Proteomes" id="UP000281406"/>
    </source>
</evidence>
<dbReference type="InterPro" id="IPR027370">
    <property type="entry name" value="Znf-RING_euk"/>
</dbReference>
<evidence type="ECO:0000256" key="4">
    <source>
        <dbReference type="ARBA" id="ARBA00022475"/>
    </source>
</evidence>
<comment type="function">
    <text evidence="18">Postsynaptic protein required for clustering of nicotinic acetylcholine receptors (nAChRs) at the neuromuscular junction. It may link the receptor to the underlying postsynaptic cytoskeleton, possibly by direct association with actin or spectrin.</text>
</comment>
<dbReference type="SUPFAM" id="SSF49899">
    <property type="entry name" value="Concanavalin A-like lectins/glucanases"/>
    <property type="match status" value="1"/>
</dbReference>
<reference evidence="30 31" key="1">
    <citation type="submission" date="2018-10" db="EMBL/GenBank/DDBJ databases">
        <title>Genome assembly for a Yunnan-Guizhou Plateau 3E fish, Anabarilius grahami (Regan), and its evolutionary and genetic applications.</title>
        <authorList>
            <person name="Jiang W."/>
        </authorList>
    </citation>
    <scope>NUCLEOTIDE SEQUENCE [LARGE SCALE GENOMIC DNA]</scope>
    <source>
        <strain evidence="30">AG-KIZ</strain>
        <tissue evidence="30">Muscle</tissue>
    </source>
</reference>
<keyword evidence="6" id="KW-0597">Phosphoprotein</keyword>
<dbReference type="InterPro" id="IPR043136">
    <property type="entry name" value="B30.2/SPRY_sf"/>
</dbReference>
<keyword evidence="12" id="KW-0862">Zinc</keyword>
<evidence type="ECO:0000256" key="17">
    <source>
        <dbReference type="ARBA" id="ARBA00023288"/>
    </source>
</evidence>
<feature type="repeat" description="TPR" evidence="24">
    <location>
        <begin position="832"/>
        <end position="865"/>
    </location>
</feature>
<keyword evidence="25" id="KW-0175">Coiled coil</keyword>
<sequence length="1399" mass="159069">MESGEDGGYSVGGPSGDENYFQGYTFTDRSHSSRVVKSIMDLCLEDGLFADVIVTVDSKQFQLHRLVLSAQSSFFRSMFTSNLREAYDRNIELKDVSAPVFQSLVDYIYHGTIKLKVEDLQDTYEMADMYQLTALFEECSRFLSRTVDVKNCLQIMWLADRHSDQELYTAAKHCAKIHLVQLHQTDEFLNMPLCLLIDIIKDGVPSSQNPTAAIGSWINHNKVEREEYSDMLLDSLKEIGEKVHIYLIGKEDTRTHSLAVSLHCDEDDAISVSGQNSLCHQITAACKHGADLYVVGGSIPRRMWKCNMHTMDWERCAPLPRDRLHHTLVSVSTEDAIYSLGGKTLQDTLSNAVICYTVQDNIWKETTQLDTAVSGAAGVNLGGTIYLLGGEENDMDFFTKPSRLIQCFDTATQRCQTKPYMLPFAGCMHATAHKDLIFVVAEGDSLVCYNPLLDSFTRLRFPEVWSCVPSLWKVASCNGCIYVFRDKCKKEAEAGFHQGHMVQSDKAICCSASTAVGGRRKMKGWFVGDGRRAKRMVIFMRDFVAEMGQDQTKQQIEKGLKLYQSNDTEKALYVWMKVLRKTSDPGGKFRVLGCLITAHSEMGKYKEMLQYSLAQINTAREMEDPDYLTEGYLNLARSNEKLCEFQKTVSYCETCLNMQGTTVSLQLNGQVCLSMGNAFLGLSVFQKALVSYEKALRYAHNNDDKMLECRVCCSLGNFYIQLKDYEKALFFPCKAAELVNDYGKGWSLKYRAMSQYHMSVAYRKLMRLPDAMECCEESMKIALQHGDRPLQALCLLNFADIHRCQKDVDKAFPRYESSMCIMSEIGNRLGQASIYVGVGKCWILQKEYDKALDSMQRAHDLAEAIGNKLCILKVHSLCEGIYRCKEQQDELREQVVKFLQCVEELELYCGMCGESIGERNQQLQALPCSHIFHLKSNQSVPVALLTTFRFSENTRQRLCYTSKTVKGFGNSPPMAEDCPFTVEDLHCPVCCEVFDVPVTLSCKHSFCKTCVQTYWDSRGTLQCPLCRRTERSSRPPVNQALKMASDVFKKKPEQFMIKTAELCSIHNEELKLFCRKDAELICVVCTSSRGHRNHDYCPIAEATSEIMKELTTRYNPLKKHLTDFEKLKVSLEELEACIQKQAAETAAEVKQEYEKLYTMLREEEAARLMVLQNERNSKTEVVREKLEEVNKSIEELSDIINYIEPIIIADDLTFLKVNMLLNHYFYLKGSVNFDPNTAHPNLIIRDELTTISYGEKQPLPDNPERFTGRMAVLAASGFNSGKQRWDVEVAHSKEWYIGVARVSIKRKTAVFLNPTDGFWVIANNEESYWAQTSPRTRLTLKNKPQIITVELDYDKGKVSFSNAADGASIYTFKDKFTERIFPYFATGINKGNTLRICEI</sequence>
<evidence type="ECO:0000256" key="18">
    <source>
        <dbReference type="ARBA" id="ARBA00060186"/>
    </source>
</evidence>
<evidence type="ECO:0000259" key="27">
    <source>
        <dbReference type="PROSITE" id="PS50097"/>
    </source>
</evidence>
<evidence type="ECO:0000256" key="21">
    <source>
        <dbReference type="ARBA" id="ARBA00077104"/>
    </source>
</evidence>
<dbReference type="InterPro" id="IPR011705">
    <property type="entry name" value="BACK"/>
</dbReference>
<dbReference type="SMART" id="SM00225">
    <property type="entry name" value="BTB"/>
    <property type="match status" value="1"/>
</dbReference>
<dbReference type="SMART" id="SM00589">
    <property type="entry name" value="PRY"/>
    <property type="match status" value="1"/>
</dbReference>
<protein>
    <recommendedName>
        <fullName evidence="20">43 kDa receptor-associated protein of the synapse</fullName>
    </recommendedName>
    <alternativeName>
        <fullName evidence="21">43 kDa postsynaptic protein</fullName>
    </alternativeName>
    <alternativeName>
        <fullName evidence="22">Acetylcholine receptor-associated 43 kDa protein</fullName>
    </alternativeName>
</protein>
<dbReference type="InterPro" id="IPR001870">
    <property type="entry name" value="B30.2/SPRY"/>
</dbReference>
<name>A0A3N0YAN7_ANAGA</name>
<feature type="domain" description="B box-type" evidence="28">
    <location>
        <begin position="1058"/>
        <end position="1099"/>
    </location>
</feature>
<keyword evidence="4" id="KW-1003">Cell membrane</keyword>
<accession>A0A3N0YAN7</accession>
<evidence type="ECO:0000256" key="5">
    <source>
        <dbReference type="ARBA" id="ARBA00022490"/>
    </source>
</evidence>
<dbReference type="InterPro" id="IPR000210">
    <property type="entry name" value="BTB/POZ_dom"/>
</dbReference>
<dbReference type="PRINTS" id="PR00217">
    <property type="entry name" value="POSTSYNAPTIC"/>
</dbReference>
<evidence type="ECO:0000256" key="7">
    <source>
        <dbReference type="ARBA" id="ARBA00022707"/>
    </source>
</evidence>
<dbReference type="InterPro" id="IPR018293">
    <property type="entry name" value="Postsynaptic_CS"/>
</dbReference>
<evidence type="ECO:0000256" key="12">
    <source>
        <dbReference type="ARBA" id="ARBA00022833"/>
    </source>
</evidence>
<dbReference type="InterPro" id="IPR003877">
    <property type="entry name" value="SPRY_dom"/>
</dbReference>
<evidence type="ECO:0000256" key="23">
    <source>
        <dbReference type="PROSITE-ProRule" id="PRU00024"/>
    </source>
</evidence>
<evidence type="ECO:0000256" key="1">
    <source>
        <dbReference type="ARBA" id="ARBA00004245"/>
    </source>
</evidence>
<feature type="domain" description="BTB" evidence="27">
    <location>
        <begin position="50"/>
        <end position="117"/>
    </location>
</feature>
<dbReference type="PANTHER" id="PTHR47195:SF1">
    <property type="entry name" value="KELCH REPEAT AND BTB DOMAIN-CONTAINING PROTEIN 4"/>
    <property type="match status" value="1"/>
</dbReference>